<dbReference type="GO" id="GO:0030317">
    <property type="term" value="P:flagellated sperm motility"/>
    <property type="evidence" value="ECO:0007669"/>
    <property type="project" value="InterPro"/>
</dbReference>
<keyword evidence="8" id="KW-1185">Reference proteome</keyword>
<evidence type="ECO:0000259" key="6">
    <source>
        <dbReference type="Pfam" id="PF00520"/>
    </source>
</evidence>
<name>A0AAV7KDE5_9METZ</name>
<evidence type="ECO:0000256" key="4">
    <source>
        <dbReference type="ARBA" id="ARBA00023136"/>
    </source>
</evidence>
<dbReference type="PRINTS" id="PR00169">
    <property type="entry name" value="KCHANNEL"/>
</dbReference>
<dbReference type="EMBL" id="JAKMXF010000061">
    <property type="protein sequence ID" value="KAI6659451.1"/>
    <property type="molecule type" value="Genomic_DNA"/>
</dbReference>
<gene>
    <name evidence="7" type="ORF">LOD99_10799</name>
</gene>
<dbReference type="InterPro" id="IPR028746">
    <property type="entry name" value="CatSper1"/>
</dbReference>
<evidence type="ECO:0000256" key="3">
    <source>
        <dbReference type="ARBA" id="ARBA00022989"/>
    </source>
</evidence>
<dbReference type="GO" id="GO:0007283">
    <property type="term" value="P:spermatogenesis"/>
    <property type="evidence" value="ECO:0007669"/>
    <property type="project" value="TreeGrafter"/>
</dbReference>
<dbReference type="SUPFAM" id="SSF81324">
    <property type="entry name" value="Voltage-gated potassium channels"/>
    <property type="match status" value="1"/>
</dbReference>
<evidence type="ECO:0000313" key="7">
    <source>
        <dbReference type="EMBL" id="KAI6659451.1"/>
    </source>
</evidence>
<organism evidence="7 8">
    <name type="scientific">Oopsacas minuta</name>
    <dbReference type="NCBI Taxonomy" id="111878"/>
    <lineage>
        <taxon>Eukaryota</taxon>
        <taxon>Metazoa</taxon>
        <taxon>Porifera</taxon>
        <taxon>Hexactinellida</taxon>
        <taxon>Hexasterophora</taxon>
        <taxon>Lyssacinosida</taxon>
        <taxon>Leucopsacidae</taxon>
        <taxon>Oopsacas</taxon>
    </lineage>
</organism>
<reference evidence="7 8" key="1">
    <citation type="journal article" date="2023" name="BMC Biol.">
        <title>The compact genome of the sponge Oopsacas minuta (Hexactinellida) is lacking key metazoan core genes.</title>
        <authorList>
            <person name="Santini S."/>
            <person name="Schenkelaars Q."/>
            <person name="Jourda C."/>
            <person name="Duchesne M."/>
            <person name="Belahbib H."/>
            <person name="Rocher C."/>
            <person name="Selva M."/>
            <person name="Riesgo A."/>
            <person name="Vervoort M."/>
            <person name="Leys S.P."/>
            <person name="Kodjabachian L."/>
            <person name="Le Bivic A."/>
            <person name="Borchiellini C."/>
            <person name="Claverie J.M."/>
            <person name="Renard E."/>
        </authorList>
    </citation>
    <scope>NUCLEOTIDE SEQUENCE [LARGE SCALE GENOMIC DNA]</scope>
    <source>
        <strain evidence="7">SPO-2</strain>
    </source>
</reference>
<dbReference type="GO" id="GO:0036128">
    <property type="term" value="C:CatSper complex"/>
    <property type="evidence" value="ECO:0007669"/>
    <property type="project" value="InterPro"/>
</dbReference>
<dbReference type="InterPro" id="IPR005821">
    <property type="entry name" value="Ion_trans_dom"/>
</dbReference>
<evidence type="ECO:0000256" key="2">
    <source>
        <dbReference type="ARBA" id="ARBA00022692"/>
    </source>
</evidence>
<feature type="domain" description="Ion transport" evidence="6">
    <location>
        <begin position="43"/>
        <end position="280"/>
    </location>
</feature>
<proteinExistence type="predicted"/>
<dbReference type="Pfam" id="PF00520">
    <property type="entry name" value="Ion_trans"/>
    <property type="match status" value="1"/>
</dbReference>
<dbReference type="Proteomes" id="UP001165289">
    <property type="component" value="Unassembled WGS sequence"/>
</dbReference>
<dbReference type="GO" id="GO:0005227">
    <property type="term" value="F:calcium-activated cation channel activity"/>
    <property type="evidence" value="ECO:0007669"/>
    <property type="project" value="InterPro"/>
</dbReference>
<keyword evidence="2 5" id="KW-0812">Transmembrane</keyword>
<comment type="caution">
    <text evidence="7">The sequence shown here is derived from an EMBL/GenBank/DDBJ whole genome shotgun (WGS) entry which is preliminary data.</text>
</comment>
<evidence type="ECO:0000313" key="8">
    <source>
        <dbReference type="Proteomes" id="UP001165289"/>
    </source>
</evidence>
<feature type="transmembrane region" description="Helical" evidence="5">
    <location>
        <begin position="209"/>
        <end position="226"/>
    </location>
</feature>
<dbReference type="Gene3D" id="1.20.120.350">
    <property type="entry name" value="Voltage-gated potassium channels. Chain C"/>
    <property type="match status" value="1"/>
</dbReference>
<dbReference type="InterPro" id="IPR027359">
    <property type="entry name" value="Volt_channel_dom_sf"/>
</dbReference>
<dbReference type="PANTHER" id="PTHR47193:SF1">
    <property type="entry name" value="CATION CHANNEL SPERM-ASSOCIATED PROTEIN 1"/>
    <property type="match status" value="1"/>
</dbReference>
<dbReference type="GO" id="GO:0060296">
    <property type="term" value="P:regulation of cilium beat frequency involved in ciliary motility"/>
    <property type="evidence" value="ECO:0007669"/>
    <property type="project" value="TreeGrafter"/>
</dbReference>
<evidence type="ECO:0000256" key="1">
    <source>
        <dbReference type="ARBA" id="ARBA00004141"/>
    </source>
</evidence>
<dbReference type="GO" id="GO:0005245">
    <property type="term" value="F:voltage-gated calcium channel activity"/>
    <property type="evidence" value="ECO:0007669"/>
    <property type="project" value="TreeGrafter"/>
</dbReference>
<feature type="transmembrane region" description="Helical" evidence="5">
    <location>
        <begin position="44"/>
        <end position="62"/>
    </location>
</feature>
<dbReference type="PANTHER" id="PTHR47193">
    <property type="entry name" value="CATION CHANNEL SPERM-ASSOCIATED PROTEIN 1"/>
    <property type="match status" value="1"/>
</dbReference>
<feature type="transmembrane region" description="Helical" evidence="5">
    <location>
        <begin position="74"/>
        <end position="97"/>
    </location>
</feature>
<dbReference type="AlphaFoldDB" id="A0AAV7KDE5"/>
<accession>A0AAV7KDE5</accession>
<evidence type="ECO:0000256" key="5">
    <source>
        <dbReference type="SAM" id="Phobius"/>
    </source>
</evidence>
<feature type="transmembrane region" description="Helical" evidence="5">
    <location>
        <begin position="177"/>
        <end position="197"/>
    </location>
</feature>
<feature type="transmembrane region" description="Helical" evidence="5">
    <location>
        <begin position="109"/>
        <end position="132"/>
    </location>
</feature>
<sequence length="380" mass="43596">MKSVHFSFNDYLHKQDENELRKNFYPRICSFPGIYFAALAESRIFNLLTLIIIIINTILLALQSVPDIKARIGWYIAVTDSIFLSYYIIEIVLKFLAYRLHFFKDIWNLFDLVIVVAANVEYFVLVITMYIQIEGSEIFHIFNFLRALRATRAIRALRAIRFLKKLQIIVTTVLRSVPAFSSLFLLIGLVAFNFAVIGRGFYGDIAPKYFGTLFRSLFTTFQLLTLDDWAAIFHSVTQIRPSRTLDFYLYLILFMGTEAFIFINLFVAVIVDNLSRAQQAAAIQYNFVDQKLSIVDDILPSNDREKLLDVVANYSYGYDVLYSSIKQSDIMLIFQLLAGIEASHFTGLGQQETMSLLVDLVDFTQSPNAPQINPKLFNSG</sequence>
<protein>
    <submittedName>
        <fullName evidence="7">Ion transporter</fullName>
    </submittedName>
</protein>
<comment type="subcellular location">
    <subcellularLocation>
        <location evidence="1">Membrane</location>
        <topology evidence="1">Multi-pass membrane protein</topology>
    </subcellularLocation>
</comment>
<keyword evidence="4 5" id="KW-0472">Membrane</keyword>
<feature type="transmembrane region" description="Helical" evidence="5">
    <location>
        <begin position="247"/>
        <end position="271"/>
    </location>
</feature>
<dbReference type="Gene3D" id="1.10.287.70">
    <property type="match status" value="1"/>
</dbReference>
<keyword evidence="3 5" id="KW-1133">Transmembrane helix</keyword>